<dbReference type="RefSeq" id="WP_064979392.1">
    <property type="nucleotide sequence ID" value="NZ_LZLC01000052.1"/>
</dbReference>
<dbReference type="OrthoDB" id="9801052at2"/>
<dbReference type="Proteomes" id="UP000093898">
    <property type="component" value="Unassembled WGS sequence"/>
</dbReference>
<dbReference type="AlphaFoldDB" id="A0A1A3HB22"/>
<dbReference type="GO" id="GO:0030170">
    <property type="term" value="F:pyridoxal phosphate binding"/>
    <property type="evidence" value="ECO:0007669"/>
    <property type="project" value="InterPro"/>
</dbReference>
<dbReference type="Pfam" id="PF00202">
    <property type="entry name" value="Aminotran_3"/>
    <property type="match status" value="1"/>
</dbReference>
<dbReference type="Gene3D" id="3.90.1150.10">
    <property type="entry name" value="Aspartate Aminotransferase, domain 1"/>
    <property type="match status" value="1"/>
</dbReference>
<keyword evidence="4" id="KW-0032">Aminotransferase</keyword>
<protein>
    <submittedName>
        <fullName evidence="4">Class III aminotransferase</fullName>
    </submittedName>
</protein>
<dbReference type="InterPro" id="IPR015424">
    <property type="entry name" value="PyrdxlP-dep_Trfase"/>
</dbReference>
<evidence type="ECO:0000313" key="5">
    <source>
        <dbReference type="Proteomes" id="UP000093898"/>
    </source>
</evidence>
<evidence type="ECO:0000256" key="2">
    <source>
        <dbReference type="ARBA" id="ARBA00022898"/>
    </source>
</evidence>
<dbReference type="InterPro" id="IPR005814">
    <property type="entry name" value="Aminotrans_3"/>
</dbReference>
<dbReference type="GO" id="GO:0008483">
    <property type="term" value="F:transaminase activity"/>
    <property type="evidence" value="ECO:0007669"/>
    <property type="project" value="UniProtKB-KW"/>
</dbReference>
<dbReference type="CDD" id="cd00610">
    <property type="entry name" value="OAT_like"/>
    <property type="match status" value="1"/>
</dbReference>
<proteinExistence type="inferred from homology"/>
<comment type="cofactor">
    <cofactor evidence="1">
        <name>pyridoxal 5'-phosphate</name>
        <dbReference type="ChEBI" id="CHEBI:597326"/>
    </cofactor>
</comment>
<evidence type="ECO:0000256" key="3">
    <source>
        <dbReference type="RuleBase" id="RU003560"/>
    </source>
</evidence>
<dbReference type="PANTHER" id="PTHR43713:SF3">
    <property type="entry name" value="GLUTAMATE-1-SEMIALDEHYDE 2,1-AMINOMUTASE 1, CHLOROPLASTIC-RELATED"/>
    <property type="match status" value="1"/>
</dbReference>
<dbReference type="Gene3D" id="3.40.640.10">
    <property type="entry name" value="Type I PLP-dependent aspartate aminotransferase-like (Major domain)"/>
    <property type="match status" value="1"/>
</dbReference>
<keyword evidence="4" id="KW-0808">Transferase</keyword>
<dbReference type="EMBL" id="LZLC01000052">
    <property type="protein sequence ID" value="OBJ44813.1"/>
    <property type="molecule type" value="Genomic_DNA"/>
</dbReference>
<organism evidence="4 5">
    <name type="scientific">Mycolicibacterium mucogenicum</name>
    <name type="common">Mycobacterium mucogenicum</name>
    <dbReference type="NCBI Taxonomy" id="56689"/>
    <lineage>
        <taxon>Bacteria</taxon>
        <taxon>Bacillati</taxon>
        <taxon>Actinomycetota</taxon>
        <taxon>Actinomycetes</taxon>
        <taxon>Mycobacteriales</taxon>
        <taxon>Mycobacteriaceae</taxon>
        <taxon>Mycolicibacterium</taxon>
    </lineage>
</organism>
<keyword evidence="2 3" id="KW-0663">Pyridoxal phosphate</keyword>
<evidence type="ECO:0000313" key="4">
    <source>
        <dbReference type="EMBL" id="OBJ44813.1"/>
    </source>
</evidence>
<evidence type="ECO:0000256" key="1">
    <source>
        <dbReference type="ARBA" id="ARBA00001933"/>
    </source>
</evidence>
<reference evidence="4 5" key="1">
    <citation type="submission" date="2016-06" db="EMBL/GenBank/DDBJ databases">
        <authorList>
            <person name="Kjaerup R.B."/>
            <person name="Dalgaard T.S."/>
            <person name="Juul-Madsen H.R."/>
        </authorList>
    </citation>
    <scope>NUCLEOTIDE SEQUENCE [LARGE SCALE GENOMIC DNA]</scope>
    <source>
        <strain evidence="4 5">1127319.6</strain>
    </source>
</reference>
<comment type="caution">
    <text evidence="4">The sequence shown here is derived from an EMBL/GenBank/DDBJ whole genome shotgun (WGS) entry which is preliminary data.</text>
</comment>
<name>A0A1A3HB22_MYCMU</name>
<comment type="similarity">
    <text evidence="3">Belongs to the class-III pyridoxal-phosphate-dependent aminotransferase family.</text>
</comment>
<dbReference type="InterPro" id="IPR015422">
    <property type="entry name" value="PyrdxlP-dep_Trfase_small"/>
</dbReference>
<dbReference type="SUPFAM" id="SSF53383">
    <property type="entry name" value="PLP-dependent transferases"/>
    <property type="match status" value="1"/>
</dbReference>
<dbReference type="PANTHER" id="PTHR43713">
    <property type="entry name" value="GLUTAMATE-1-SEMIALDEHYDE 2,1-AMINOMUTASE"/>
    <property type="match status" value="1"/>
</dbReference>
<dbReference type="InterPro" id="IPR015421">
    <property type="entry name" value="PyrdxlP-dep_Trfase_major"/>
</dbReference>
<gene>
    <name evidence="4" type="ORF">A5630_15515</name>
</gene>
<accession>A0A1A3HB22</accession>
<sequence length="393" mass="42278">MASNSSKTYARALGVLPGGNTRATTFVRPHPPYAAHGKGCRVTDTDGRTVIDCNNNYTSLIHGHADPHVLDAAERAGRQGTAFGLPTPYEVEMAEHLHSRTSIDHWRFCNSGTEAVMMLMRAARAYTGRDVVIRFEGSYHGTYEGVVNPVRAPGIPESTYQSIVVVPQHDLAALEEAMARIGSRVAAVLIDLVPNRAGMVPAEHQYLARLREITTEYGALLAIDEVISFRLAYGGFHQTYGVSPDLVSLAKIIGGGYPVGAIGGPREILDSFNPLHIGHGVSWGGTFSANPVTLAAGLEAMRRFDAAAIDRLNEMGDRLRKQLAAAGVWVRGHGSLIRLGMEDPQTGWWSLYSNGVLASSNGMMSLSTPMTDDDLEAITAGILRSEGVLREDG</sequence>